<gene>
    <name evidence="1" type="ORF">LCIT_03740</name>
</gene>
<protein>
    <submittedName>
        <fullName evidence="1">Uncharacterized protein</fullName>
    </submittedName>
</protein>
<comment type="caution">
    <text evidence="1">The sequence shown here is derived from an EMBL/GenBank/DDBJ whole genome shotgun (WGS) entry which is preliminary data.</text>
</comment>
<evidence type="ECO:0000313" key="2">
    <source>
        <dbReference type="Proteomes" id="UP000323274"/>
    </source>
</evidence>
<sequence length="140" mass="15561">MYLTYSEFKSILSDSVDEVTFDKLLVRAEIQIDTVTNYFYSMPGINDIESDSNSKYPWLKARSDVFKKALALTIDYMNSNNVSNSADLKNNSFSSIEIGRTTLQSANKDISNTSSGLAVPDEALMILGRYGLRYGGVQSV</sequence>
<evidence type="ECO:0000313" key="1">
    <source>
        <dbReference type="EMBL" id="GDZ83132.1"/>
    </source>
</evidence>
<dbReference type="Proteomes" id="UP000323274">
    <property type="component" value="Unassembled WGS sequence"/>
</dbReference>
<organism evidence="1 2">
    <name type="scientific">Leuconostoc citreum</name>
    <dbReference type="NCBI Taxonomy" id="33964"/>
    <lineage>
        <taxon>Bacteria</taxon>
        <taxon>Bacillati</taxon>
        <taxon>Bacillota</taxon>
        <taxon>Bacilli</taxon>
        <taxon>Lactobacillales</taxon>
        <taxon>Lactobacillaceae</taxon>
        <taxon>Leuconostoc</taxon>
    </lineage>
</organism>
<dbReference type="AlphaFoldDB" id="A0A5A5TZ68"/>
<reference evidence="1 2" key="1">
    <citation type="submission" date="2019-04" db="EMBL/GenBank/DDBJ databases">
        <title>A pseudo-fructophilic Leuconostoc citreum strain F192-5 isolated from peel of satsuma mandarin: the first report for isolation and characterization of strain-dependent fructophilic-like characteristics.</title>
        <authorList>
            <person name="Maeno S."/>
            <person name="Tanizawa Y."/>
            <person name="Kajikawa A."/>
            <person name="Kanesaki Y."/>
            <person name="Kubota E."/>
            <person name="Arita M."/>
            <person name="Leon D."/>
            <person name="Endo A."/>
        </authorList>
    </citation>
    <scope>NUCLEOTIDE SEQUENCE [LARGE SCALE GENOMIC DNA]</scope>
    <source>
        <strain evidence="1 2">F192-5</strain>
    </source>
</reference>
<dbReference type="EMBL" id="BJJW01000002">
    <property type="protein sequence ID" value="GDZ83132.1"/>
    <property type="molecule type" value="Genomic_DNA"/>
</dbReference>
<proteinExistence type="predicted"/>
<dbReference type="RefSeq" id="WP_149333757.1">
    <property type="nucleotide sequence ID" value="NZ_BJJW01000002.1"/>
</dbReference>
<name>A0A5A5TZ68_LEUCI</name>
<accession>A0A5A5TZ68</accession>